<reference evidence="3 4" key="1">
    <citation type="submission" date="2021-01" db="EMBL/GenBank/DDBJ databases">
        <title>Complete genome sequence of Pantoea eucrina OB49, a heavy metal tolerant bacterium with PGPR potential isolated from wheat in Algeria.</title>
        <authorList>
            <person name="Lekired A."/>
            <person name="Ouzari I.H."/>
        </authorList>
    </citation>
    <scope>NUCLEOTIDE SEQUENCE [LARGE SCALE GENOMIC DNA]</scope>
    <source>
        <strain evidence="3 4">OB49</strain>
    </source>
</reference>
<dbReference type="GeneID" id="84690183"/>
<proteinExistence type="predicted"/>
<evidence type="ECO:0000313" key="4">
    <source>
        <dbReference type="Proteomes" id="UP000809137"/>
    </source>
</evidence>
<name>A0ABS1Z701_9GAMM</name>
<dbReference type="EMBL" id="JAFCXS010000007">
    <property type="protein sequence ID" value="MBM0748052.1"/>
    <property type="molecule type" value="Genomic_DNA"/>
</dbReference>
<dbReference type="Proteomes" id="UP000809137">
    <property type="component" value="Unassembled WGS sequence"/>
</dbReference>
<sequence length="165" mass="17683">MRRTHLTLLSAGLFLGALSLTPAALAADEQTNSVPMPPQVQQPDVQAPDAAPVPDADAPADQAPVASGDDAPVRPSNNGTGEQPSAANNYNLHTIIIDYKEHKVGDVVPEEYRKKEYTITDWQARHLPAPQAGAHWAYINANYIQIADDSGKIVMGKSGDIFFKG</sequence>
<evidence type="ECO:0000313" key="3">
    <source>
        <dbReference type="EMBL" id="MBM0748052.1"/>
    </source>
</evidence>
<gene>
    <name evidence="3" type="ORF">JJB79_11570</name>
</gene>
<comment type="caution">
    <text evidence="3">The sequence shown here is derived from an EMBL/GenBank/DDBJ whole genome shotgun (WGS) entry which is preliminary data.</text>
</comment>
<dbReference type="RefSeq" id="WP_039382400.1">
    <property type="nucleotide sequence ID" value="NZ_CP083448.1"/>
</dbReference>
<feature type="compositionally biased region" description="Polar residues" evidence="1">
    <location>
        <begin position="75"/>
        <end position="87"/>
    </location>
</feature>
<feature type="signal peptide" evidence="2">
    <location>
        <begin position="1"/>
        <end position="26"/>
    </location>
</feature>
<feature type="region of interest" description="Disordered" evidence="1">
    <location>
        <begin position="33"/>
        <end position="87"/>
    </location>
</feature>
<dbReference type="Gene3D" id="3.10.450.160">
    <property type="entry name" value="inner membrane protein cigr"/>
    <property type="match status" value="1"/>
</dbReference>
<evidence type="ECO:0000256" key="1">
    <source>
        <dbReference type="SAM" id="MobiDB-lite"/>
    </source>
</evidence>
<dbReference type="InterPro" id="IPR024572">
    <property type="entry name" value="RcnB"/>
</dbReference>
<evidence type="ECO:0000256" key="2">
    <source>
        <dbReference type="SAM" id="SignalP"/>
    </source>
</evidence>
<keyword evidence="2" id="KW-0732">Signal</keyword>
<feature type="chain" id="PRO_5045560191" evidence="2">
    <location>
        <begin position="27"/>
        <end position="165"/>
    </location>
</feature>
<organism evidence="3 4">
    <name type="scientific">Pantoea eucrina</name>
    <dbReference type="NCBI Taxonomy" id="472693"/>
    <lineage>
        <taxon>Bacteria</taxon>
        <taxon>Pseudomonadati</taxon>
        <taxon>Pseudomonadota</taxon>
        <taxon>Gammaproteobacteria</taxon>
        <taxon>Enterobacterales</taxon>
        <taxon>Erwiniaceae</taxon>
        <taxon>Pantoea</taxon>
    </lineage>
</organism>
<feature type="compositionally biased region" description="Low complexity" evidence="1">
    <location>
        <begin position="41"/>
        <end position="66"/>
    </location>
</feature>
<accession>A0ABS1Z701</accession>
<protein>
    <submittedName>
        <fullName evidence="3">RcnB family protein</fullName>
    </submittedName>
</protein>
<keyword evidence="4" id="KW-1185">Reference proteome</keyword>
<dbReference type="Pfam" id="PF11776">
    <property type="entry name" value="RcnB"/>
    <property type="match status" value="1"/>
</dbReference>